<evidence type="ECO:0000313" key="1">
    <source>
        <dbReference type="EMBL" id="GID58131.1"/>
    </source>
</evidence>
<dbReference type="EMBL" id="BOMG01000082">
    <property type="protein sequence ID" value="GID58131.1"/>
    <property type="molecule type" value="Genomic_DNA"/>
</dbReference>
<sequence>MIRSSTGINLPEKWGILNESQNSCCASIRRSGGRVNGIVAEVSLSPASPAFAYTRHDGNCEGGEVCLWKGSGYTGCEDNYGGNVSNYAGRYYVDCASTILNDSVRSLNNYGTFYDVTVYENSGYKGAEITTAAGSSRGASLGVLREEISSHYW</sequence>
<name>A0ABQ3XI11_9ACTN</name>
<keyword evidence="2" id="KW-1185">Reference proteome</keyword>
<protein>
    <submittedName>
        <fullName evidence="1">Uncharacterized protein</fullName>
    </submittedName>
</protein>
<dbReference type="Proteomes" id="UP000612282">
    <property type="component" value="Unassembled WGS sequence"/>
</dbReference>
<proteinExistence type="predicted"/>
<gene>
    <name evidence="1" type="ORF">Aco03nite_065350</name>
</gene>
<evidence type="ECO:0000313" key="2">
    <source>
        <dbReference type="Proteomes" id="UP000612282"/>
    </source>
</evidence>
<dbReference type="Pfam" id="PF03995">
    <property type="entry name" value="Inhibitor_I36"/>
    <property type="match status" value="1"/>
</dbReference>
<dbReference type="Gene3D" id="2.60.20.10">
    <property type="entry name" value="Crystallins"/>
    <property type="match status" value="1"/>
</dbReference>
<organism evidence="1 2">
    <name type="scientific">Actinoplanes couchii</name>
    <dbReference type="NCBI Taxonomy" id="403638"/>
    <lineage>
        <taxon>Bacteria</taxon>
        <taxon>Bacillati</taxon>
        <taxon>Actinomycetota</taxon>
        <taxon>Actinomycetes</taxon>
        <taxon>Micromonosporales</taxon>
        <taxon>Micromonosporaceae</taxon>
        <taxon>Actinoplanes</taxon>
    </lineage>
</organism>
<comment type="caution">
    <text evidence="1">The sequence shown here is derived from an EMBL/GenBank/DDBJ whole genome shotgun (WGS) entry which is preliminary data.</text>
</comment>
<dbReference type="RefSeq" id="WP_203801738.1">
    <property type="nucleotide sequence ID" value="NZ_BAAAQE010000006.1"/>
</dbReference>
<reference evidence="1 2" key="1">
    <citation type="submission" date="2021-01" db="EMBL/GenBank/DDBJ databases">
        <title>Whole genome shotgun sequence of Actinoplanes couchii NBRC 106145.</title>
        <authorList>
            <person name="Komaki H."/>
            <person name="Tamura T."/>
        </authorList>
    </citation>
    <scope>NUCLEOTIDE SEQUENCE [LARGE SCALE GENOMIC DNA]</scope>
    <source>
        <strain evidence="1 2">NBRC 106145</strain>
    </source>
</reference>
<accession>A0ABQ3XI11</accession>